<feature type="domain" description="RNA polymerase sigma factor 54 DNA-binding" evidence="10">
    <location>
        <begin position="320"/>
        <end position="478"/>
    </location>
</feature>
<dbReference type="Gene3D" id="1.10.10.1330">
    <property type="entry name" value="RNA polymerase sigma-54 factor, core-binding domain"/>
    <property type="match status" value="1"/>
</dbReference>
<dbReference type="GO" id="GO:0001216">
    <property type="term" value="F:DNA-binding transcription activator activity"/>
    <property type="evidence" value="ECO:0007669"/>
    <property type="project" value="InterPro"/>
</dbReference>
<evidence type="ECO:0000259" key="11">
    <source>
        <dbReference type="Pfam" id="PF04963"/>
    </source>
</evidence>
<dbReference type="InterPro" id="IPR038709">
    <property type="entry name" value="RpoN_core-bd_sf"/>
</dbReference>
<evidence type="ECO:0000256" key="6">
    <source>
        <dbReference type="ARBA" id="ARBA00023082"/>
    </source>
</evidence>
<dbReference type="NCBIfam" id="NF009118">
    <property type="entry name" value="PRK12469.1"/>
    <property type="match status" value="1"/>
</dbReference>
<evidence type="ECO:0000256" key="2">
    <source>
        <dbReference type="ARBA" id="ARBA00022478"/>
    </source>
</evidence>
<evidence type="ECO:0000256" key="3">
    <source>
        <dbReference type="ARBA" id="ARBA00022679"/>
    </source>
</evidence>
<dbReference type="NCBIfam" id="TIGR02395">
    <property type="entry name" value="rpoN_sigma"/>
    <property type="match status" value="1"/>
</dbReference>
<organism evidence="12 13">
    <name type="scientific">Candidatus Allocopromorpha excrementigallinarum</name>
    <dbReference type="NCBI Taxonomy" id="2840742"/>
    <lineage>
        <taxon>Bacteria</taxon>
        <taxon>Bacillati</taxon>
        <taxon>Bacillota</taxon>
        <taxon>Clostridia</taxon>
        <taxon>Eubacteriales</taxon>
        <taxon>Eubacteriaceae</taxon>
        <taxon>Eubacteriaceae incertae sedis</taxon>
        <taxon>Candidatus Allocopromorpha</taxon>
    </lineage>
</organism>
<accession>A0A9D1L730</accession>
<keyword evidence="8" id="KW-0804">Transcription</keyword>
<feature type="domain" description="RNA polymerase sigma factor 54 core-binding" evidence="11">
    <location>
        <begin position="117"/>
        <end position="305"/>
    </location>
</feature>
<dbReference type="InterPro" id="IPR007046">
    <property type="entry name" value="RNA_pol_sigma_54_core-bd"/>
</dbReference>
<dbReference type="PANTHER" id="PTHR32248">
    <property type="entry name" value="RNA POLYMERASE SIGMA-54 FACTOR"/>
    <property type="match status" value="1"/>
</dbReference>
<dbReference type="GO" id="GO:0003677">
    <property type="term" value="F:DNA binding"/>
    <property type="evidence" value="ECO:0007669"/>
    <property type="project" value="UniProtKB-KW"/>
</dbReference>
<reference evidence="12" key="2">
    <citation type="journal article" date="2021" name="PeerJ">
        <title>Extensive microbial diversity within the chicken gut microbiome revealed by metagenomics and culture.</title>
        <authorList>
            <person name="Gilroy R."/>
            <person name="Ravi A."/>
            <person name="Getino M."/>
            <person name="Pursley I."/>
            <person name="Horton D.L."/>
            <person name="Alikhan N.F."/>
            <person name="Baker D."/>
            <person name="Gharbi K."/>
            <person name="Hall N."/>
            <person name="Watson M."/>
            <person name="Adriaenssens E.M."/>
            <person name="Foster-Nyarko E."/>
            <person name="Jarju S."/>
            <person name="Secka A."/>
            <person name="Antonio M."/>
            <person name="Oren A."/>
            <person name="Chaudhuri R.R."/>
            <person name="La Ragione R."/>
            <person name="Hildebrand F."/>
            <person name="Pallen M.J."/>
        </authorList>
    </citation>
    <scope>NUCLEOTIDE SEQUENCE</scope>
    <source>
        <strain evidence="12">ChiHcec3-6078</strain>
    </source>
</reference>
<dbReference type="Proteomes" id="UP000824090">
    <property type="component" value="Unassembled WGS sequence"/>
</dbReference>
<dbReference type="Pfam" id="PF04963">
    <property type="entry name" value="Sigma54_CBD"/>
    <property type="match status" value="1"/>
</dbReference>
<evidence type="ECO:0000256" key="9">
    <source>
        <dbReference type="SAM" id="MobiDB-lite"/>
    </source>
</evidence>
<dbReference type="PRINTS" id="PR00045">
    <property type="entry name" value="SIGMA54FCT"/>
</dbReference>
<feature type="region of interest" description="Disordered" evidence="9">
    <location>
        <begin position="49"/>
        <end position="85"/>
    </location>
</feature>
<keyword evidence="4" id="KW-0548">Nucleotidyltransferase</keyword>
<evidence type="ECO:0000256" key="1">
    <source>
        <dbReference type="ARBA" id="ARBA00008798"/>
    </source>
</evidence>
<dbReference type="PIRSF" id="PIRSF000774">
    <property type="entry name" value="RpoN"/>
    <property type="match status" value="1"/>
</dbReference>
<dbReference type="Gene3D" id="1.10.260.40">
    <property type="entry name" value="lambda repressor-like DNA-binding domains"/>
    <property type="match status" value="1"/>
</dbReference>
<gene>
    <name evidence="12" type="primary">rpoN</name>
    <name evidence="12" type="ORF">IAC50_04340</name>
</gene>
<dbReference type="InterPro" id="IPR000394">
    <property type="entry name" value="RNA_pol_sigma_54"/>
</dbReference>
<dbReference type="Pfam" id="PF04552">
    <property type="entry name" value="Sigma54_DBD"/>
    <property type="match status" value="1"/>
</dbReference>
<feature type="compositionally biased region" description="Basic and acidic residues" evidence="9">
    <location>
        <begin position="60"/>
        <end position="73"/>
    </location>
</feature>
<evidence type="ECO:0000256" key="8">
    <source>
        <dbReference type="ARBA" id="ARBA00023163"/>
    </source>
</evidence>
<evidence type="ECO:0000256" key="5">
    <source>
        <dbReference type="ARBA" id="ARBA00023015"/>
    </source>
</evidence>
<dbReference type="GO" id="GO:0016987">
    <property type="term" value="F:sigma factor activity"/>
    <property type="evidence" value="ECO:0007669"/>
    <property type="project" value="UniProtKB-KW"/>
</dbReference>
<keyword evidence="5" id="KW-0805">Transcription regulation</keyword>
<dbReference type="GO" id="GO:0000428">
    <property type="term" value="C:DNA-directed RNA polymerase complex"/>
    <property type="evidence" value="ECO:0007669"/>
    <property type="project" value="UniProtKB-KW"/>
</dbReference>
<dbReference type="EMBL" id="DVMP01000083">
    <property type="protein sequence ID" value="HIU25702.1"/>
    <property type="molecule type" value="Genomic_DNA"/>
</dbReference>
<evidence type="ECO:0000256" key="7">
    <source>
        <dbReference type="ARBA" id="ARBA00023125"/>
    </source>
</evidence>
<keyword evidence="6" id="KW-0731">Sigma factor</keyword>
<evidence type="ECO:0000259" key="10">
    <source>
        <dbReference type="Pfam" id="PF04552"/>
    </source>
</evidence>
<evidence type="ECO:0000313" key="13">
    <source>
        <dbReference type="Proteomes" id="UP000824090"/>
    </source>
</evidence>
<comment type="similarity">
    <text evidence="1">Belongs to the sigma-54 factor family.</text>
</comment>
<dbReference type="PROSITE" id="PS00718">
    <property type="entry name" value="SIGMA54_2"/>
    <property type="match status" value="1"/>
</dbReference>
<proteinExistence type="inferred from homology"/>
<dbReference type="InterPro" id="IPR010982">
    <property type="entry name" value="Lambda_DNA-bd_dom_sf"/>
</dbReference>
<dbReference type="GO" id="GO:0006352">
    <property type="term" value="P:DNA-templated transcription initiation"/>
    <property type="evidence" value="ECO:0007669"/>
    <property type="project" value="InterPro"/>
</dbReference>
<evidence type="ECO:0000313" key="12">
    <source>
        <dbReference type="EMBL" id="HIU25702.1"/>
    </source>
</evidence>
<sequence>MRLGYDLTIEQAQKLVMTPELIQAIQILQFNTQELDSYVEEQLLVNPVLEQSGGEGNGEASREESGSFDEMKDSQGSQTASKDEEFDWKEYIKDRQYDDISYKQWEEKSSDEKGNMYEQYAATDVTLPEHLMFQLQFASNKKGCRRIGKYIIESLDENGYMTSTEEEIARAMDVPEEAVRKVMDIIHTFDPVGVGARDLKECLIIQLRQRGELTELFERVINEHLDDLANNRLGVIAKDMGISPCQVQEMSDIIRTLEPKPGRQFASQVETKYIVPDVIVERVDDDYVVTINDSSTPKLMVSSYYQSLLHQSETDEKLSKYLSDRVNSALWLIRSIEQRKQTIYNVVTAVVKYQKEFFDKGSKYLKTLTLKDIAEEVGIHESTVSRSINGKYLQSPRGVFEIKYFFSAGVSGSHGEGISSNSIKEFIKEIVDNEDTKSPYSDQDMVEMLRKKGISISRRTVAKYRDEMNILSSSKRRRY</sequence>
<dbReference type="InterPro" id="IPR007634">
    <property type="entry name" value="RNA_pol_sigma_54_DNA-bd"/>
</dbReference>
<keyword evidence="7" id="KW-0238">DNA-binding</keyword>
<dbReference type="AlphaFoldDB" id="A0A9D1L730"/>
<dbReference type="Pfam" id="PF00309">
    <property type="entry name" value="Sigma54_AID"/>
    <property type="match status" value="1"/>
</dbReference>
<dbReference type="PROSITE" id="PS50044">
    <property type="entry name" value="SIGMA54_3"/>
    <property type="match status" value="1"/>
</dbReference>
<comment type="caution">
    <text evidence="12">The sequence shown here is derived from an EMBL/GenBank/DDBJ whole genome shotgun (WGS) entry which is preliminary data.</text>
</comment>
<dbReference type="Gene3D" id="1.10.10.60">
    <property type="entry name" value="Homeodomain-like"/>
    <property type="match status" value="1"/>
</dbReference>
<protein>
    <submittedName>
        <fullName evidence="12">RNA polymerase factor sigma-54</fullName>
    </submittedName>
</protein>
<keyword evidence="2" id="KW-0240">DNA-directed RNA polymerase</keyword>
<reference evidence="12" key="1">
    <citation type="submission" date="2020-10" db="EMBL/GenBank/DDBJ databases">
        <authorList>
            <person name="Gilroy R."/>
        </authorList>
    </citation>
    <scope>NUCLEOTIDE SEQUENCE</scope>
    <source>
        <strain evidence="12">ChiHcec3-6078</strain>
    </source>
</reference>
<dbReference type="PANTHER" id="PTHR32248:SF4">
    <property type="entry name" value="RNA POLYMERASE SIGMA-54 FACTOR"/>
    <property type="match status" value="1"/>
</dbReference>
<evidence type="ECO:0000256" key="4">
    <source>
        <dbReference type="ARBA" id="ARBA00022695"/>
    </source>
</evidence>
<name>A0A9D1L730_9FIRM</name>
<dbReference type="GO" id="GO:0016779">
    <property type="term" value="F:nucleotidyltransferase activity"/>
    <property type="evidence" value="ECO:0007669"/>
    <property type="project" value="UniProtKB-KW"/>
</dbReference>
<keyword evidence="3" id="KW-0808">Transferase</keyword>